<evidence type="ECO:0000256" key="2">
    <source>
        <dbReference type="ARBA" id="ARBA00022729"/>
    </source>
</evidence>
<comment type="caution">
    <text evidence="5">Lacks conserved residue(s) required for the propagation of feature annotation.</text>
</comment>
<dbReference type="InterPro" id="IPR052235">
    <property type="entry name" value="Nephronectin_domain"/>
</dbReference>
<dbReference type="Pfam" id="PF07645">
    <property type="entry name" value="EGF_CA"/>
    <property type="match status" value="1"/>
</dbReference>
<evidence type="ECO:0000256" key="3">
    <source>
        <dbReference type="ARBA" id="ARBA00022737"/>
    </source>
</evidence>
<protein>
    <submittedName>
        <fullName evidence="8">FBLN5-like protein</fullName>
    </submittedName>
</protein>
<dbReference type="Proteomes" id="UP001164746">
    <property type="component" value="Chromosome 12"/>
</dbReference>
<proteinExistence type="predicted"/>
<keyword evidence="9" id="KW-1185">Reference proteome</keyword>
<gene>
    <name evidence="8" type="ORF">MAR_015119</name>
</gene>
<accession>A0ABY7FG61</accession>
<keyword evidence="4 5" id="KW-1015">Disulfide bond</keyword>
<evidence type="ECO:0000313" key="9">
    <source>
        <dbReference type="Proteomes" id="UP001164746"/>
    </source>
</evidence>
<dbReference type="Pfam" id="PF00008">
    <property type="entry name" value="EGF"/>
    <property type="match status" value="1"/>
</dbReference>
<evidence type="ECO:0000259" key="6">
    <source>
        <dbReference type="PROSITE" id="PS50026"/>
    </source>
</evidence>
<dbReference type="Gene3D" id="2.60.40.10">
    <property type="entry name" value="Immunoglobulins"/>
    <property type="match status" value="1"/>
</dbReference>
<dbReference type="EMBL" id="CP111023">
    <property type="protein sequence ID" value="WAR21145.1"/>
    <property type="molecule type" value="Genomic_DNA"/>
</dbReference>
<dbReference type="PROSITE" id="PS00010">
    <property type="entry name" value="ASX_HYDROXYL"/>
    <property type="match status" value="1"/>
</dbReference>
<dbReference type="PROSITE" id="PS50835">
    <property type="entry name" value="IG_LIKE"/>
    <property type="match status" value="1"/>
</dbReference>
<dbReference type="PROSITE" id="PS50026">
    <property type="entry name" value="EGF_3"/>
    <property type="match status" value="1"/>
</dbReference>
<evidence type="ECO:0000256" key="4">
    <source>
        <dbReference type="ARBA" id="ARBA00023157"/>
    </source>
</evidence>
<dbReference type="SUPFAM" id="SSF48726">
    <property type="entry name" value="Immunoglobulin"/>
    <property type="match status" value="1"/>
</dbReference>
<dbReference type="PROSITE" id="PS00022">
    <property type="entry name" value="EGF_1"/>
    <property type="match status" value="1"/>
</dbReference>
<dbReference type="SMART" id="SM00179">
    <property type="entry name" value="EGF_CA"/>
    <property type="match status" value="2"/>
</dbReference>
<dbReference type="InterPro" id="IPR000742">
    <property type="entry name" value="EGF"/>
</dbReference>
<dbReference type="SMART" id="SM00409">
    <property type="entry name" value="IG"/>
    <property type="match status" value="1"/>
</dbReference>
<dbReference type="InterPro" id="IPR003599">
    <property type="entry name" value="Ig_sub"/>
</dbReference>
<keyword evidence="2" id="KW-0732">Signal</keyword>
<dbReference type="InterPro" id="IPR007110">
    <property type="entry name" value="Ig-like_dom"/>
</dbReference>
<dbReference type="InterPro" id="IPR013783">
    <property type="entry name" value="Ig-like_fold"/>
</dbReference>
<organism evidence="8 9">
    <name type="scientific">Mya arenaria</name>
    <name type="common">Soft-shell clam</name>
    <dbReference type="NCBI Taxonomy" id="6604"/>
    <lineage>
        <taxon>Eukaryota</taxon>
        <taxon>Metazoa</taxon>
        <taxon>Spiralia</taxon>
        <taxon>Lophotrochozoa</taxon>
        <taxon>Mollusca</taxon>
        <taxon>Bivalvia</taxon>
        <taxon>Autobranchia</taxon>
        <taxon>Heteroconchia</taxon>
        <taxon>Euheterodonta</taxon>
        <taxon>Imparidentia</taxon>
        <taxon>Neoheterodontei</taxon>
        <taxon>Myida</taxon>
        <taxon>Myoidea</taxon>
        <taxon>Myidae</taxon>
        <taxon>Mya</taxon>
    </lineage>
</organism>
<dbReference type="SUPFAM" id="SSF57196">
    <property type="entry name" value="EGF/Laminin"/>
    <property type="match status" value="2"/>
</dbReference>
<evidence type="ECO:0000256" key="1">
    <source>
        <dbReference type="ARBA" id="ARBA00022536"/>
    </source>
</evidence>
<feature type="domain" description="Ig-like" evidence="7">
    <location>
        <begin position="1383"/>
        <end position="1465"/>
    </location>
</feature>
<keyword evidence="1 5" id="KW-0245">EGF-like domain</keyword>
<dbReference type="InterPro" id="IPR001881">
    <property type="entry name" value="EGF-like_Ca-bd_dom"/>
</dbReference>
<dbReference type="InterPro" id="IPR036179">
    <property type="entry name" value="Ig-like_dom_sf"/>
</dbReference>
<dbReference type="PROSITE" id="PS01186">
    <property type="entry name" value="EGF_2"/>
    <property type="match status" value="1"/>
</dbReference>
<dbReference type="SMART" id="SM00181">
    <property type="entry name" value="EGF"/>
    <property type="match status" value="2"/>
</dbReference>
<feature type="domain" description="EGF-like" evidence="6">
    <location>
        <begin position="88"/>
        <end position="124"/>
    </location>
</feature>
<keyword evidence="3" id="KW-0677">Repeat</keyword>
<dbReference type="InterPro" id="IPR000152">
    <property type="entry name" value="EGF-type_Asp/Asn_hydroxyl_site"/>
</dbReference>
<dbReference type="PANTHER" id="PTHR24050:SF28">
    <property type="entry name" value="UROMODULIN-LIKE"/>
    <property type="match status" value="1"/>
</dbReference>
<evidence type="ECO:0000259" key="7">
    <source>
        <dbReference type="PROSITE" id="PS50835"/>
    </source>
</evidence>
<reference evidence="8" key="1">
    <citation type="submission" date="2022-11" db="EMBL/GenBank/DDBJ databases">
        <title>Centuries of genome instability and evolution in soft-shell clam transmissible cancer (bioRxiv).</title>
        <authorList>
            <person name="Hart S.F.M."/>
            <person name="Yonemitsu M.A."/>
            <person name="Giersch R.M."/>
            <person name="Beal B.F."/>
            <person name="Arriagada G."/>
            <person name="Davis B.W."/>
            <person name="Ostrander E.A."/>
            <person name="Goff S.P."/>
            <person name="Metzger M.J."/>
        </authorList>
    </citation>
    <scope>NUCLEOTIDE SEQUENCE</scope>
    <source>
        <strain evidence="8">MELC-2E11</strain>
        <tissue evidence="8">Siphon/mantle</tissue>
    </source>
</reference>
<dbReference type="PANTHER" id="PTHR24050">
    <property type="entry name" value="PA14 DOMAIN-CONTAINING PROTEIN"/>
    <property type="match status" value="1"/>
</dbReference>
<dbReference type="CDD" id="cd00054">
    <property type="entry name" value="EGF_CA"/>
    <property type="match status" value="2"/>
</dbReference>
<evidence type="ECO:0000256" key="5">
    <source>
        <dbReference type="PROSITE-ProRule" id="PRU00076"/>
    </source>
</evidence>
<name>A0ABY7FG61_MYAAR</name>
<dbReference type="Pfam" id="PF13927">
    <property type="entry name" value="Ig_3"/>
    <property type="match status" value="1"/>
</dbReference>
<evidence type="ECO:0000313" key="8">
    <source>
        <dbReference type="EMBL" id="WAR21145.1"/>
    </source>
</evidence>
<sequence>MSVWFGMGVVPTRVSMWKDHSAAVVLRDIGYKPMVLRVKYTSLFNAEVNECEEGTAHCSQVCINTRGGYGCGCNKGFHLARDGFSCLGTDHCRGVNCSNGGTCINEDQAYFCSCIPGFTGKHCDEESWYKNPQTSNFIYTSGITFIESGALLLPISVSGMKVDSTNQRIYTTNVKTTAEVLPKWLDVGVLENITHLSQHFDSSVLTGREINHGPCRGAPLEDNENYVVLQIFDGFSFEFYGQKVTLPIAVNIQPYCFIIKVCEKFGNTVYFMFPERFKQIFNEIKLLKPLVRRYGFKFNPRGVGISINKQIKGDVSTTGIAFWTGQSYNQERTLTKANIWMNGKISFKVGGLRFEETETTMFLSTPSIASMVRSMTLGEWQISLKTKVPHTIRISFGSSFELPITALNGDITAFASVGGINARTQCGRNANPSGLYVKATVNYNPFGNIPIFKYFHIFHAVADIKILIETQFQQNLDSPSNSLLIPEYFELQSLLEDFLNLTKMFKQRLQEDSTSDLKLLDDAKLLAENFITKLKDDVAIVKARQNNDLETVLNDLSDTWKIYFKNFENITHVLTNHFDNGSLNAFADLFQENIRNIKDKSQSMVATFMQQFDSLFQKTYGIGIKFIGNINLFGLNIAEIDIEILYKTTKDTQCKSIAQKSSILKSNNAVIALGYLKTKITLSKFIQMREAGFGVIMSLDDWHKIELIFNGQVTILSVDATADILVSGKGIYFHIEAPIFYTFKAQLDVSAEMAKNQRPNWNELHLNIAGKFVADADGDGSFQDSYLSGLINFTKHIADEANARITKAQDYFTNLQRKMTDAQHWLEDKKGKVLSAKSKFDDAIHALEIAKDKLERAKGPFRRAIDKLNAAKDKVDHLCTIKTCSKICVPGLKCSICHKKIWFVNVPYPCCHFTSFMFSVSNPICVAANLGCRTLRGVAIAALEVAKLGVRIPIAALDVAKAAVSVAQFVVDKAKTVLDIAAGAFSLAQYGLEGAKLLAEGAKLALEVVKKLVELGAKAFSFIIQYGLQSILDVRNCGFEIQMSTADLPVFDVQCEINAFKSGFRKFNIRINFKHPFESIWNSAKSIITTLLKAVVGITGRSGNQQIQARASYLIYSALRDVPNNNRDSNIFEICRNKTIETVFDTLGFKEKRNANDYESRKEIFRGKCAQFTKVHNFLYDSITVLLDMVEDSAQTLANITRMKEHFGELHSNMSRMVNNASLQDLTINQTVAEEQFNISSSEVKSIIKDSNAVRDATVLFTNTTEYNKHIESEMESANNFQVVSRWLLVMNDLASKYFSSKTCVTFSDCTHYSITLLYELFIESNVANKSSSLKCISNFEERFLELVGNKTQNIQDVHEHTQYLVNLLDDMHESDAFCSKPPERLTKLRSQKVFVGGNIHMACNATGSPKPHFEWFKNGRPLKQHKDMVLIIPNASPIDAGMYHCIAGNLVANLTFEEARVEVTGKKNINERFNSFPFGYPFRIIFFHVKHIDVMQI</sequence>
<feature type="disulfide bond" evidence="5">
    <location>
        <begin position="114"/>
        <end position="123"/>
    </location>
</feature>
<dbReference type="SMART" id="SM00408">
    <property type="entry name" value="IGc2"/>
    <property type="match status" value="1"/>
</dbReference>
<dbReference type="Gene3D" id="2.10.25.10">
    <property type="entry name" value="Laminin"/>
    <property type="match status" value="2"/>
</dbReference>
<dbReference type="InterPro" id="IPR049883">
    <property type="entry name" value="NOTCH1_EGF-like"/>
</dbReference>
<dbReference type="InterPro" id="IPR003598">
    <property type="entry name" value="Ig_sub2"/>
</dbReference>